<sequence>MPKPNIMTLDEFSAILDRGGYVYDRTETTIDVKSFHNVNLSSLTTLPEGVTFSNGGHVYLSSLTTLPEGVTFSNGGHVYLSSLTTLPEGVTFSNGGHVDLRGLTEEYHVYRGERIRLKHVDGSTMLIRSERVLGDATIYAASYFGGGEIADLKACYVAAQGEYFAHGDTVEQAMRDVRFKMMEHDFDEEELVKEIKERGTVHINDFRLITGACESGTRQGMAEAGLPSDADALPLETVLNAVFGSYGERFKSLFERAAA</sequence>
<evidence type="ECO:0000313" key="2">
    <source>
        <dbReference type="Proteomes" id="UP000290958"/>
    </source>
</evidence>
<organism evidence="1 2">
    <name type="scientific">Sphingobium fluviale</name>
    <dbReference type="NCBI Taxonomy" id="2506423"/>
    <lineage>
        <taxon>Bacteria</taxon>
        <taxon>Pseudomonadati</taxon>
        <taxon>Pseudomonadota</taxon>
        <taxon>Alphaproteobacteria</taxon>
        <taxon>Sphingomonadales</taxon>
        <taxon>Sphingomonadaceae</taxon>
        <taxon>Sphingobium</taxon>
    </lineage>
</organism>
<reference evidence="2" key="1">
    <citation type="submission" date="2019-01" db="EMBL/GenBank/DDBJ databases">
        <title>Cytophagaceae bacterium strain CAR-16.</title>
        <authorList>
            <person name="Chen W.-M."/>
        </authorList>
    </citation>
    <scope>NUCLEOTIDE SEQUENCE [LARGE SCALE GENOMIC DNA]</scope>
    <source>
        <strain evidence="2">CHR27</strain>
    </source>
</reference>
<dbReference type="Proteomes" id="UP000290958">
    <property type="component" value="Unassembled WGS sequence"/>
</dbReference>
<protein>
    <submittedName>
        <fullName evidence="1">Uncharacterized protein</fullName>
    </submittedName>
</protein>
<dbReference type="AlphaFoldDB" id="A0A4Q1KI27"/>
<evidence type="ECO:0000313" key="1">
    <source>
        <dbReference type="EMBL" id="RXR28920.1"/>
    </source>
</evidence>
<comment type="caution">
    <text evidence="1">The sequence shown here is derived from an EMBL/GenBank/DDBJ whole genome shotgun (WGS) entry which is preliminary data.</text>
</comment>
<dbReference type="RefSeq" id="WP_129403984.1">
    <property type="nucleotide sequence ID" value="NZ_SBKP01000006.1"/>
</dbReference>
<keyword evidence="2" id="KW-1185">Reference proteome</keyword>
<proteinExistence type="predicted"/>
<dbReference type="EMBL" id="SBKP01000006">
    <property type="protein sequence ID" value="RXR28920.1"/>
    <property type="molecule type" value="Genomic_DNA"/>
</dbReference>
<name>A0A4Q1KI27_9SPHN</name>
<gene>
    <name evidence="1" type="ORF">EQG66_07535</name>
</gene>
<dbReference type="OrthoDB" id="6315383at2"/>
<accession>A0A4Q1KI27</accession>